<accession>A0A9D2D6J4</accession>
<proteinExistence type="predicted"/>
<evidence type="ECO:0000313" key="2">
    <source>
        <dbReference type="EMBL" id="HIZ09366.1"/>
    </source>
</evidence>
<organism evidence="2 3">
    <name type="scientific">Candidatus Borkfalkia avicola</name>
    <dbReference type="NCBI Taxonomy" id="2838503"/>
    <lineage>
        <taxon>Bacteria</taxon>
        <taxon>Bacillati</taxon>
        <taxon>Bacillota</taxon>
        <taxon>Clostridia</taxon>
        <taxon>Christensenellales</taxon>
        <taxon>Christensenellaceae</taxon>
        <taxon>Candidatus Borkfalkia</taxon>
    </lineage>
</organism>
<evidence type="ECO:0000313" key="3">
    <source>
        <dbReference type="Proteomes" id="UP000824025"/>
    </source>
</evidence>
<dbReference type="InterPro" id="IPR028098">
    <property type="entry name" value="Glyco_trans_4-like_N"/>
</dbReference>
<dbReference type="EMBL" id="DXCF01000014">
    <property type="protein sequence ID" value="HIZ09366.1"/>
    <property type="molecule type" value="Genomic_DNA"/>
</dbReference>
<dbReference type="SUPFAM" id="SSF53756">
    <property type="entry name" value="UDP-Glycosyltransferase/glycogen phosphorylase"/>
    <property type="match status" value="1"/>
</dbReference>
<gene>
    <name evidence="2" type="ORF">H9726_02640</name>
</gene>
<protein>
    <submittedName>
        <fullName evidence="2">Glycosyltransferase</fullName>
        <ecNumber evidence="2">2.4.-.-</ecNumber>
    </submittedName>
</protein>
<reference evidence="2" key="1">
    <citation type="journal article" date="2021" name="PeerJ">
        <title>Extensive microbial diversity within the chicken gut microbiome revealed by metagenomics and culture.</title>
        <authorList>
            <person name="Gilroy R."/>
            <person name="Ravi A."/>
            <person name="Getino M."/>
            <person name="Pursley I."/>
            <person name="Horton D.L."/>
            <person name="Alikhan N.F."/>
            <person name="Baker D."/>
            <person name="Gharbi K."/>
            <person name="Hall N."/>
            <person name="Watson M."/>
            <person name="Adriaenssens E.M."/>
            <person name="Foster-Nyarko E."/>
            <person name="Jarju S."/>
            <person name="Secka A."/>
            <person name="Antonio M."/>
            <person name="Oren A."/>
            <person name="Chaudhuri R.R."/>
            <person name="La Ragione R."/>
            <person name="Hildebrand F."/>
            <person name="Pallen M.J."/>
        </authorList>
    </citation>
    <scope>NUCLEOTIDE SEQUENCE</scope>
    <source>
        <strain evidence="2">CHK192-19661</strain>
    </source>
</reference>
<dbReference type="Pfam" id="PF13439">
    <property type="entry name" value="Glyco_transf_4"/>
    <property type="match status" value="1"/>
</dbReference>
<keyword evidence="2" id="KW-0808">Transferase</keyword>
<keyword evidence="2" id="KW-0328">Glycosyltransferase</keyword>
<dbReference type="AlphaFoldDB" id="A0A9D2D6J4"/>
<dbReference type="EC" id="2.4.-.-" evidence="2"/>
<feature type="domain" description="Glycosyltransferase subfamily 4-like N-terminal" evidence="1">
    <location>
        <begin position="26"/>
        <end position="183"/>
    </location>
</feature>
<comment type="caution">
    <text evidence="2">The sequence shown here is derived from an EMBL/GenBank/DDBJ whole genome shotgun (WGS) entry which is preliminary data.</text>
</comment>
<reference evidence="2" key="2">
    <citation type="submission" date="2021-04" db="EMBL/GenBank/DDBJ databases">
        <authorList>
            <person name="Gilroy R."/>
        </authorList>
    </citation>
    <scope>NUCLEOTIDE SEQUENCE</scope>
    <source>
        <strain evidence="2">CHK192-19661</strain>
    </source>
</reference>
<evidence type="ECO:0000259" key="1">
    <source>
        <dbReference type="Pfam" id="PF13439"/>
    </source>
</evidence>
<dbReference type="GO" id="GO:0016758">
    <property type="term" value="F:hexosyltransferase activity"/>
    <property type="evidence" value="ECO:0007669"/>
    <property type="project" value="TreeGrafter"/>
</dbReference>
<dbReference type="Proteomes" id="UP000824025">
    <property type="component" value="Unassembled WGS sequence"/>
</dbReference>
<dbReference type="Pfam" id="PF13692">
    <property type="entry name" value="Glyco_trans_1_4"/>
    <property type="match status" value="1"/>
</dbReference>
<dbReference type="Gene3D" id="3.40.50.2000">
    <property type="entry name" value="Glycogen Phosphorylase B"/>
    <property type="match status" value="2"/>
</dbReference>
<name>A0A9D2D6J4_9FIRM</name>
<dbReference type="PANTHER" id="PTHR45947:SF3">
    <property type="entry name" value="SULFOQUINOVOSYL TRANSFERASE SQD2"/>
    <property type="match status" value="1"/>
</dbReference>
<sequence>MGAFTAGHTADGRIRTAQIIGNAALGGVAACALNYYRHADRSFFCSDFFTYGPSRLEEELRAVDPDARVFYLPPLDRRFWQAVPRLTKLLREGGYALVHSHMTTLSAFALYAAKRAGAPVRICHAHSTFDKDSDHYRIKALLRPFAAKYATGLMACGKAAAENLYRGRAEEAYILPNAIDLARFSPPRDIKGEAAPPREVLFVGRFVYQKNLPFLLRAFARARQQREMRLTLAGDGADREALLALSKELKTESSVRILPPCDPAPLYREADLFVLPSRYEGLPVVALEAQAAGLPCLFSDKIDRDVDVCGNGEFLPLDEEAWAQALNAPRRKSADGAEKLRAAHYDIRTEGRRLSDYYREALAGAGIK</sequence>
<dbReference type="PANTHER" id="PTHR45947">
    <property type="entry name" value="SULFOQUINOVOSYL TRANSFERASE SQD2"/>
    <property type="match status" value="1"/>
</dbReference>
<dbReference type="InterPro" id="IPR050194">
    <property type="entry name" value="Glycosyltransferase_grp1"/>
</dbReference>